<evidence type="ECO:0000256" key="4">
    <source>
        <dbReference type="ARBA" id="ARBA00022475"/>
    </source>
</evidence>
<dbReference type="PANTHER" id="PTHR42922">
    <property type="entry name" value="PHOSPHATE TRANSPORT SYSTEM PERMEASE PROTEIN PSTA"/>
    <property type="match status" value="1"/>
</dbReference>
<dbReference type="EMBL" id="CAFBNJ010000151">
    <property type="protein sequence ID" value="CAB4965491.1"/>
    <property type="molecule type" value="Genomic_DNA"/>
</dbReference>
<proteinExistence type="inferred from homology"/>
<comment type="subcellular location">
    <subcellularLocation>
        <location evidence="1">Cell membrane</location>
        <topology evidence="1">Multi-pass membrane protein</topology>
    </subcellularLocation>
</comment>
<dbReference type="InterPro" id="IPR000515">
    <property type="entry name" value="MetI-like"/>
</dbReference>
<evidence type="ECO:0000313" key="16">
    <source>
        <dbReference type="EMBL" id="CAB4790836.1"/>
    </source>
</evidence>
<evidence type="ECO:0000256" key="10">
    <source>
        <dbReference type="SAM" id="Phobius"/>
    </source>
</evidence>
<feature type="transmembrane region" description="Helical" evidence="10">
    <location>
        <begin position="163"/>
        <end position="182"/>
    </location>
</feature>
<comment type="similarity">
    <text evidence="2">Belongs to the binding-protein-dependent transport system permease family. CysTW subfamily.</text>
</comment>
<evidence type="ECO:0000313" key="15">
    <source>
        <dbReference type="EMBL" id="CAB4722163.1"/>
    </source>
</evidence>
<dbReference type="EMBL" id="CAEUNJ010000120">
    <property type="protein sequence ID" value="CAB4372859.1"/>
    <property type="molecule type" value="Genomic_DNA"/>
</dbReference>
<dbReference type="AlphaFoldDB" id="A0A6J7VL69"/>
<feature type="transmembrane region" description="Helical" evidence="10">
    <location>
        <begin position="226"/>
        <end position="246"/>
    </location>
</feature>
<evidence type="ECO:0000256" key="9">
    <source>
        <dbReference type="SAM" id="MobiDB-lite"/>
    </source>
</evidence>
<keyword evidence="6 10" id="KW-0812">Transmembrane</keyword>
<name>A0A6J7VL69_9ZZZZ</name>
<dbReference type="InterPro" id="IPR035906">
    <property type="entry name" value="MetI-like_sf"/>
</dbReference>
<dbReference type="GO" id="GO:0005886">
    <property type="term" value="C:plasma membrane"/>
    <property type="evidence" value="ECO:0007669"/>
    <property type="project" value="UniProtKB-SubCell"/>
</dbReference>
<keyword evidence="4" id="KW-1003">Cell membrane</keyword>
<evidence type="ECO:0000256" key="1">
    <source>
        <dbReference type="ARBA" id="ARBA00004651"/>
    </source>
</evidence>
<evidence type="ECO:0000256" key="2">
    <source>
        <dbReference type="ARBA" id="ARBA00007069"/>
    </source>
</evidence>
<dbReference type="Pfam" id="PF00528">
    <property type="entry name" value="BPD_transp_1"/>
    <property type="match status" value="1"/>
</dbReference>
<evidence type="ECO:0000256" key="5">
    <source>
        <dbReference type="ARBA" id="ARBA00022592"/>
    </source>
</evidence>
<feature type="region of interest" description="Disordered" evidence="9">
    <location>
        <begin position="376"/>
        <end position="400"/>
    </location>
</feature>
<feature type="compositionally biased region" description="Polar residues" evidence="9">
    <location>
        <begin position="1"/>
        <end position="18"/>
    </location>
</feature>
<dbReference type="Gene3D" id="1.10.3720.10">
    <property type="entry name" value="MetI-like"/>
    <property type="match status" value="1"/>
</dbReference>
<dbReference type="GO" id="GO:0005315">
    <property type="term" value="F:phosphate transmembrane transporter activity"/>
    <property type="evidence" value="ECO:0007669"/>
    <property type="project" value="InterPro"/>
</dbReference>
<gene>
    <name evidence="14" type="ORF">UFOPK1906_01271</name>
    <name evidence="15" type="ORF">UFOPK2624_01786</name>
    <name evidence="16" type="ORF">UFOPK2969_00794</name>
    <name evidence="17" type="ORF">UFOPK3010_00299</name>
    <name evidence="12" type="ORF">UFOPK3331_02023</name>
    <name evidence="18" type="ORF">UFOPK3785_01902</name>
    <name evidence="13" type="ORF">UFOPK4201_01908</name>
    <name evidence="19" type="ORF">UFOPK4371_01343</name>
</gene>
<reference evidence="19" key="1">
    <citation type="submission" date="2020-05" db="EMBL/GenBank/DDBJ databases">
        <authorList>
            <person name="Chiriac C."/>
            <person name="Salcher M."/>
            <person name="Ghai R."/>
            <person name="Kavagutti S V."/>
        </authorList>
    </citation>
    <scope>NUCLEOTIDE SEQUENCE</scope>
</reference>
<dbReference type="InterPro" id="IPR005672">
    <property type="entry name" value="Phosphate_PstA"/>
</dbReference>
<feature type="transmembrane region" description="Helical" evidence="10">
    <location>
        <begin position="348"/>
        <end position="368"/>
    </location>
</feature>
<accession>A0A6J7VL69</accession>
<feature type="domain" description="ABC transmembrane type-1" evidence="11">
    <location>
        <begin position="156"/>
        <end position="365"/>
    </location>
</feature>
<dbReference type="EMBL" id="CAFAAD010000048">
    <property type="protein sequence ID" value="CAB4790836.1"/>
    <property type="molecule type" value="Genomic_DNA"/>
</dbReference>
<keyword evidence="3" id="KW-0813">Transport</keyword>
<feature type="transmembrane region" description="Helical" evidence="10">
    <location>
        <begin position="194"/>
        <end position="220"/>
    </location>
</feature>
<keyword evidence="8 10" id="KW-0472">Membrane</keyword>
<dbReference type="PANTHER" id="PTHR42922:SF1">
    <property type="entry name" value="PHOSPHATE TRANSPORT SYSTEM PERMEASE PROTEIN PSTA"/>
    <property type="match status" value="1"/>
</dbReference>
<evidence type="ECO:0000256" key="3">
    <source>
        <dbReference type="ARBA" id="ARBA00022448"/>
    </source>
</evidence>
<dbReference type="CDD" id="cd06261">
    <property type="entry name" value="TM_PBP2"/>
    <property type="match status" value="1"/>
</dbReference>
<protein>
    <submittedName>
        <fullName evidence="19">Unannotated protein</fullName>
    </submittedName>
</protein>
<feature type="transmembrane region" description="Helical" evidence="10">
    <location>
        <begin position="34"/>
        <end position="57"/>
    </location>
</feature>
<evidence type="ECO:0000313" key="14">
    <source>
        <dbReference type="EMBL" id="CAB4627780.1"/>
    </source>
</evidence>
<dbReference type="EMBL" id="CAEZXY010000118">
    <property type="protein sequence ID" value="CAB4722163.1"/>
    <property type="molecule type" value="Genomic_DNA"/>
</dbReference>
<feature type="transmembrane region" description="Helical" evidence="10">
    <location>
        <begin position="98"/>
        <end position="123"/>
    </location>
</feature>
<sequence>MTSTIETNAEAMSSTTRIPPSKKRKRIARRPREFTTFDVWILVGSIVSAICLNWLIFYRLTSGASAFGFFLGSYVTFLVIFAAVTADRVGRLVATDRLMTVVVVSAATVVFIPLVLLIGYILVEGLKALRPGFFFNDQQGVTPIMPATSGGGYHAIIGTIEQVGLALLWSLPLALAAAVFLNESRSKWRRPVRIFVDAMSGLPSIVAGLFIFATLILPFAKSGNPLFGYNGFMASLALAITMLPTITRTVEVVLRLVPDGLREASLALGASRARTVWSVVFPTSRTGMTTAVVLGIARAVGETAPLLFTSFGYDLMNSNPFAGSQESLPLFVYRNIRKPDISAVQRGFAGALVLMLIVLGLFAIARFIGRDRSKRRAKASRQSAPNSQNAKTQLAKGVAK</sequence>
<evidence type="ECO:0000313" key="12">
    <source>
        <dbReference type="EMBL" id="CAB4346879.1"/>
    </source>
</evidence>
<evidence type="ECO:0000256" key="6">
    <source>
        <dbReference type="ARBA" id="ARBA00022692"/>
    </source>
</evidence>
<dbReference type="EMBL" id="CAFBRD010000084">
    <property type="protein sequence ID" value="CAB5078102.1"/>
    <property type="molecule type" value="Genomic_DNA"/>
</dbReference>
<dbReference type="EMBL" id="CAEZVC010000083">
    <property type="protein sequence ID" value="CAB4627780.1"/>
    <property type="molecule type" value="Genomic_DNA"/>
</dbReference>
<dbReference type="InterPro" id="IPR051408">
    <property type="entry name" value="Phosphate_transprt_permease"/>
</dbReference>
<keyword evidence="5" id="KW-0592">Phosphate transport</keyword>
<organism evidence="19">
    <name type="scientific">freshwater metagenome</name>
    <dbReference type="NCBI Taxonomy" id="449393"/>
    <lineage>
        <taxon>unclassified sequences</taxon>
        <taxon>metagenomes</taxon>
        <taxon>ecological metagenomes</taxon>
    </lineage>
</organism>
<feature type="transmembrane region" description="Helical" evidence="10">
    <location>
        <begin position="63"/>
        <end position="86"/>
    </location>
</feature>
<evidence type="ECO:0000259" key="11">
    <source>
        <dbReference type="PROSITE" id="PS50928"/>
    </source>
</evidence>
<dbReference type="EMBL" id="CAESAL010000131">
    <property type="protein sequence ID" value="CAB4346879.1"/>
    <property type="molecule type" value="Genomic_DNA"/>
</dbReference>
<evidence type="ECO:0000256" key="7">
    <source>
        <dbReference type="ARBA" id="ARBA00022989"/>
    </source>
</evidence>
<evidence type="ECO:0000313" key="17">
    <source>
        <dbReference type="EMBL" id="CAB4795893.1"/>
    </source>
</evidence>
<evidence type="ECO:0000256" key="8">
    <source>
        <dbReference type="ARBA" id="ARBA00023136"/>
    </source>
</evidence>
<dbReference type="GO" id="GO:0035435">
    <property type="term" value="P:phosphate ion transmembrane transport"/>
    <property type="evidence" value="ECO:0007669"/>
    <property type="project" value="InterPro"/>
</dbReference>
<dbReference type="NCBIfam" id="TIGR00974">
    <property type="entry name" value="3a0107s02c"/>
    <property type="match status" value="1"/>
</dbReference>
<feature type="transmembrane region" description="Helical" evidence="10">
    <location>
        <begin position="291"/>
        <end position="313"/>
    </location>
</feature>
<evidence type="ECO:0000313" key="18">
    <source>
        <dbReference type="EMBL" id="CAB4965491.1"/>
    </source>
</evidence>
<evidence type="ECO:0000313" key="13">
    <source>
        <dbReference type="EMBL" id="CAB4372859.1"/>
    </source>
</evidence>
<keyword evidence="7 10" id="KW-1133">Transmembrane helix</keyword>
<dbReference type="EMBL" id="CAFAAM010000025">
    <property type="protein sequence ID" value="CAB4795893.1"/>
    <property type="molecule type" value="Genomic_DNA"/>
</dbReference>
<dbReference type="PROSITE" id="PS50928">
    <property type="entry name" value="ABC_TM1"/>
    <property type="match status" value="1"/>
</dbReference>
<dbReference type="SUPFAM" id="SSF161098">
    <property type="entry name" value="MetI-like"/>
    <property type="match status" value="1"/>
</dbReference>
<evidence type="ECO:0000313" key="19">
    <source>
        <dbReference type="EMBL" id="CAB5078102.1"/>
    </source>
</evidence>
<feature type="region of interest" description="Disordered" evidence="9">
    <location>
        <begin position="1"/>
        <end position="25"/>
    </location>
</feature>